<sequence length="70" mass="7877">MDTPTRNLFKETTIIIYLFDSVVVTFCSDQLIPLPFNVASRLQLLDTNIPKPVEGVSPLLREYEIAIPGL</sequence>
<name>A0A074ZF59_OPIVI</name>
<dbReference type="KEGG" id="ovi:T265_08009"/>
<evidence type="ECO:0000313" key="1">
    <source>
        <dbReference type="EMBL" id="KER24267.1"/>
    </source>
</evidence>
<dbReference type="Proteomes" id="UP000054324">
    <property type="component" value="Unassembled WGS sequence"/>
</dbReference>
<dbReference type="GeneID" id="20322188"/>
<dbReference type="CTD" id="20322188"/>
<proteinExistence type="predicted"/>
<dbReference type="EMBL" id="KL596816">
    <property type="protein sequence ID" value="KER24267.1"/>
    <property type="molecule type" value="Genomic_DNA"/>
</dbReference>
<keyword evidence="2" id="KW-1185">Reference proteome</keyword>
<reference evidence="1 2" key="1">
    <citation type="submission" date="2013-11" db="EMBL/GenBank/DDBJ databases">
        <title>Opisthorchis viverrini - life in the bile duct.</title>
        <authorList>
            <person name="Young N.D."/>
            <person name="Nagarajan N."/>
            <person name="Lin S.J."/>
            <person name="Korhonen P.K."/>
            <person name="Jex A.R."/>
            <person name="Hall R.S."/>
            <person name="Safavi-Hemami H."/>
            <person name="Kaewkong W."/>
            <person name="Bertrand D."/>
            <person name="Gao S."/>
            <person name="Seet Q."/>
            <person name="Wongkham S."/>
            <person name="Teh B.T."/>
            <person name="Wongkham C."/>
            <person name="Intapan P.M."/>
            <person name="Maleewong W."/>
            <person name="Yang X."/>
            <person name="Hu M."/>
            <person name="Wang Z."/>
            <person name="Hofmann A."/>
            <person name="Sternberg P.W."/>
            <person name="Tan P."/>
            <person name="Wang J."/>
            <person name="Gasser R.B."/>
        </authorList>
    </citation>
    <scope>NUCLEOTIDE SEQUENCE [LARGE SCALE GENOMIC DNA]</scope>
</reference>
<accession>A0A074ZF59</accession>
<dbReference type="RefSeq" id="XP_009171960.1">
    <property type="nucleotide sequence ID" value="XM_009173696.1"/>
</dbReference>
<gene>
    <name evidence="1" type="ORF">T265_08009</name>
</gene>
<protein>
    <submittedName>
        <fullName evidence="1">Uncharacterized protein</fullName>
    </submittedName>
</protein>
<dbReference type="AlphaFoldDB" id="A0A074ZF59"/>
<organism evidence="1 2">
    <name type="scientific">Opisthorchis viverrini</name>
    <name type="common">Southeast Asian liver fluke</name>
    <dbReference type="NCBI Taxonomy" id="6198"/>
    <lineage>
        <taxon>Eukaryota</taxon>
        <taxon>Metazoa</taxon>
        <taxon>Spiralia</taxon>
        <taxon>Lophotrochozoa</taxon>
        <taxon>Platyhelminthes</taxon>
        <taxon>Trematoda</taxon>
        <taxon>Digenea</taxon>
        <taxon>Opisthorchiida</taxon>
        <taxon>Opisthorchiata</taxon>
        <taxon>Opisthorchiidae</taxon>
        <taxon>Opisthorchis</taxon>
    </lineage>
</organism>
<evidence type="ECO:0000313" key="2">
    <source>
        <dbReference type="Proteomes" id="UP000054324"/>
    </source>
</evidence>